<keyword evidence="1" id="KW-0732">Signal</keyword>
<keyword evidence="3" id="KW-1185">Reference proteome</keyword>
<protein>
    <submittedName>
        <fullName evidence="2">Uncharacterized protein</fullName>
    </submittedName>
</protein>
<dbReference type="AlphaFoldDB" id="A0A0S7BDS3"/>
<organism evidence="2">
    <name type="scientific">Longilinea arvoryzae</name>
    <dbReference type="NCBI Taxonomy" id="360412"/>
    <lineage>
        <taxon>Bacteria</taxon>
        <taxon>Bacillati</taxon>
        <taxon>Chloroflexota</taxon>
        <taxon>Anaerolineae</taxon>
        <taxon>Anaerolineales</taxon>
        <taxon>Anaerolineaceae</taxon>
        <taxon>Longilinea</taxon>
    </lineage>
</organism>
<reference evidence="2" key="1">
    <citation type="submission" date="2015-07" db="EMBL/GenBank/DDBJ databases">
        <title>Draft Genome Sequences of Anaerolinea thermolimosa IMO-1, Bellilinea caldifistulae GOMI-1, Leptolinea tardivitalis YMTK-2, Levilinea saccharolytica KIBI-1,Longilinea arvoryzae KOME-1, Previously Described as Members of the Anaerolineaceae (Chloroflexi).</title>
        <authorList>
            <person name="Sekiguchi Y."/>
            <person name="Ohashi A."/>
            <person name="Matsuura N."/>
            <person name="Tourlousse M.D."/>
        </authorList>
    </citation>
    <scope>NUCLEOTIDE SEQUENCE [LARGE SCALE GENOMIC DNA]</scope>
    <source>
        <strain evidence="2">KOME-1</strain>
    </source>
</reference>
<dbReference type="OrthoDB" id="159695at2"/>
<evidence type="ECO:0000313" key="3">
    <source>
        <dbReference type="Proteomes" id="UP000055060"/>
    </source>
</evidence>
<name>A0A0S7BDS3_9CHLR</name>
<feature type="chain" id="PRO_5006632890" evidence="1">
    <location>
        <begin position="29"/>
        <end position="616"/>
    </location>
</feature>
<sequence length="616" mass="64870">MKSKSIFAALAMLILVIGLFGIFQPVSAQDQAGTTLTAVVQEATPFYKVTYQWTLDKSVYPATWDLFAGDSGTSLYTVTATKSAGTLLGFIDGQVCVTNSGAEATQGLKIAVHVTLPPDTTDVALSTIVFQSGELAAGASQCYHIMAYVDPTLLAGKVFKLTADITIDNHSGHIGEPFGPSPSLTGNFPSSPNYVFNNSLDVSDTNGQSWHFTDTSVVNYSKTFTCNADEGRHDNTVSATQIINETPKPISDTASVQVNCHDLTVAKDASTSLQRKYTWSIDKIADFAALTLSPGQFYTVPYSVMVNVTGHTDSQFAASGNITVTNPAPMAATINAVSDGIAGGITASVVCPVSFPYSLAAGGTLNCTYSASLPDAADRLNTASAVLQNHAYGSNGSATPSGTTHFSGTANVSFASATINEVDECISVTDSMLGNLGTVCKNEAPKTFTYSVNVGGYGTCGEYYVDNTASFTTNDTFTPGSDNWRVTVTVPCATGCSLTPGYWKTHSSYGPAPYDGTWAQVGENTPFYLSGKSWYDVLWTTPQGGNAYYILAHAYIAAHLNQLNGADVSAVASQLAWAEGFFTTTLSKSTRTYVLSVASILDNYNNGLIGPGHCSE</sequence>
<dbReference type="Proteomes" id="UP000055060">
    <property type="component" value="Unassembled WGS sequence"/>
</dbReference>
<evidence type="ECO:0000256" key="1">
    <source>
        <dbReference type="SAM" id="SignalP"/>
    </source>
</evidence>
<gene>
    <name evidence="2" type="ORF">LARV_00254</name>
</gene>
<feature type="signal peptide" evidence="1">
    <location>
        <begin position="1"/>
        <end position="28"/>
    </location>
</feature>
<dbReference type="STRING" id="360412.LARV_00254"/>
<proteinExistence type="predicted"/>
<dbReference type="EMBL" id="DF967972">
    <property type="protein sequence ID" value="GAP12518.1"/>
    <property type="molecule type" value="Genomic_DNA"/>
</dbReference>
<evidence type="ECO:0000313" key="2">
    <source>
        <dbReference type="EMBL" id="GAP12518.1"/>
    </source>
</evidence>
<accession>A0A0S7BDS3</accession>
<dbReference type="RefSeq" id="WP_083522241.1">
    <property type="nucleotide sequence ID" value="NZ_DF967972.1"/>
</dbReference>